<dbReference type="InterPro" id="IPR018060">
    <property type="entry name" value="HTH_AraC"/>
</dbReference>
<organism evidence="6 7">
    <name type="scientific">Arsenicitalea aurantiaca</name>
    <dbReference type="NCBI Taxonomy" id="1783274"/>
    <lineage>
        <taxon>Bacteria</taxon>
        <taxon>Pseudomonadati</taxon>
        <taxon>Pseudomonadota</taxon>
        <taxon>Alphaproteobacteria</taxon>
        <taxon>Hyphomicrobiales</taxon>
        <taxon>Devosiaceae</taxon>
        <taxon>Arsenicitalea</taxon>
    </lineage>
</organism>
<evidence type="ECO:0000256" key="1">
    <source>
        <dbReference type="ARBA" id="ARBA00023015"/>
    </source>
</evidence>
<feature type="domain" description="HTH araC/xylS-type" evidence="5">
    <location>
        <begin position="164"/>
        <end position="262"/>
    </location>
</feature>
<accession>A0A433XK96</accession>
<keyword evidence="2" id="KW-0238">DNA-binding</keyword>
<dbReference type="InterPro" id="IPR050204">
    <property type="entry name" value="AraC_XylS_family_regulators"/>
</dbReference>
<keyword evidence="3" id="KW-0010">Activator</keyword>
<sequence>MQGLSLELLSMPASTHGADTAFRALPQWSVDLHIIHTLEGRAVLRTKEGPVETSPDVVIVVPPFQHCAWAKPAGAVWAMINLHFRLVDGAGVALHERPILPRRFVPDDLASIHEDLRGWAETRGDDRPGAAQRAGCGAVALGAAYLARFGRFDGPERARDPRLARIEALLREGARGAFPADAVADTAGLSSSQANRVFKAGMGLTPKAYWLRHRLGLAQSLLTATRLPIQGVAEELGFSDIYYFSRWFRQHAGMTPTAFRKAKQGF</sequence>
<dbReference type="OrthoDB" id="9803764at2"/>
<dbReference type="InterPro" id="IPR037923">
    <property type="entry name" value="HTH-like"/>
</dbReference>
<evidence type="ECO:0000313" key="6">
    <source>
        <dbReference type="EMBL" id="RUT34483.1"/>
    </source>
</evidence>
<dbReference type="SUPFAM" id="SSF51215">
    <property type="entry name" value="Regulatory protein AraC"/>
    <property type="match status" value="1"/>
</dbReference>
<dbReference type="SUPFAM" id="SSF46689">
    <property type="entry name" value="Homeodomain-like"/>
    <property type="match status" value="2"/>
</dbReference>
<dbReference type="SMART" id="SM00342">
    <property type="entry name" value="HTH_ARAC"/>
    <property type="match status" value="1"/>
</dbReference>
<keyword evidence="4" id="KW-0804">Transcription</keyword>
<dbReference type="InterPro" id="IPR020449">
    <property type="entry name" value="Tscrpt_reg_AraC-type_HTH"/>
</dbReference>
<dbReference type="PANTHER" id="PTHR46796">
    <property type="entry name" value="HTH-TYPE TRANSCRIPTIONAL ACTIVATOR RHAS-RELATED"/>
    <property type="match status" value="1"/>
</dbReference>
<gene>
    <name evidence="6" type="ORF">EMQ25_00530</name>
</gene>
<evidence type="ECO:0000259" key="5">
    <source>
        <dbReference type="PROSITE" id="PS01124"/>
    </source>
</evidence>
<dbReference type="GO" id="GO:0043565">
    <property type="term" value="F:sequence-specific DNA binding"/>
    <property type="evidence" value="ECO:0007669"/>
    <property type="project" value="InterPro"/>
</dbReference>
<keyword evidence="7" id="KW-1185">Reference proteome</keyword>
<dbReference type="AlphaFoldDB" id="A0A433XK96"/>
<dbReference type="PRINTS" id="PR00032">
    <property type="entry name" value="HTHARAC"/>
</dbReference>
<dbReference type="Proteomes" id="UP000281547">
    <property type="component" value="Unassembled WGS sequence"/>
</dbReference>
<dbReference type="GO" id="GO:0003700">
    <property type="term" value="F:DNA-binding transcription factor activity"/>
    <property type="evidence" value="ECO:0007669"/>
    <property type="project" value="InterPro"/>
</dbReference>
<dbReference type="InterPro" id="IPR018062">
    <property type="entry name" value="HTH_AraC-typ_CS"/>
</dbReference>
<dbReference type="PROSITE" id="PS00041">
    <property type="entry name" value="HTH_ARAC_FAMILY_1"/>
    <property type="match status" value="1"/>
</dbReference>
<evidence type="ECO:0000256" key="4">
    <source>
        <dbReference type="ARBA" id="ARBA00023163"/>
    </source>
</evidence>
<dbReference type="PROSITE" id="PS01124">
    <property type="entry name" value="HTH_ARAC_FAMILY_2"/>
    <property type="match status" value="1"/>
</dbReference>
<dbReference type="Pfam" id="PF12833">
    <property type="entry name" value="HTH_18"/>
    <property type="match status" value="1"/>
</dbReference>
<protein>
    <submittedName>
        <fullName evidence="6">AraC family transcriptional regulator</fullName>
    </submittedName>
</protein>
<keyword evidence="1" id="KW-0805">Transcription regulation</keyword>
<evidence type="ECO:0000256" key="3">
    <source>
        <dbReference type="ARBA" id="ARBA00023159"/>
    </source>
</evidence>
<evidence type="ECO:0000313" key="7">
    <source>
        <dbReference type="Proteomes" id="UP000281547"/>
    </source>
</evidence>
<name>A0A433XK96_9HYPH</name>
<dbReference type="InterPro" id="IPR009057">
    <property type="entry name" value="Homeodomain-like_sf"/>
</dbReference>
<proteinExistence type="predicted"/>
<dbReference type="RefSeq" id="WP_127186602.1">
    <property type="nucleotide sequence ID" value="NZ_RZNJ01000001.1"/>
</dbReference>
<comment type="caution">
    <text evidence="6">The sequence shown here is derived from an EMBL/GenBank/DDBJ whole genome shotgun (WGS) entry which is preliminary data.</text>
</comment>
<dbReference type="EMBL" id="RZNJ01000001">
    <property type="protein sequence ID" value="RUT34483.1"/>
    <property type="molecule type" value="Genomic_DNA"/>
</dbReference>
<dbReference type="Gene3D" id="1.10.10.60">
    <property type="entry name" value="Homeodomain-like"/>
    <property type="match status" value="2"/>
</dbReference>
<reference evidence="6 7" key="1">
    <citation type="journal article" date="2016" name="Int. J. Syst. Evol. Microbiol.">
        <title>Arsenicitalea aurantiaca gen. nov., sp. nov., a new member of the family Hyphomicrobiaceae, isolated from high-arsenic sediment.</title>
        <authorList>
            <person name="Mu Y."/>
            <person name="Zhou L."/>
            <person name="Zeng X.C."/>
            <person name="Liu L."/>
            <person name="Pan Y."/>
            <person name="Chen X."/>
            <person name="Wang J."/>
            <person name="Li S."/>
            <person name="Li W.J."/>
            <person name="Wang Y."/>
        </authorList>
    </citation>
    <scope>NUCLEOTIDE SEQUENCE [LARGE SCALE GENOMIC DNA]</scope>
    <source>
        <strain evidence="6 7">42-50</strain>
    </source>
</reference>
<evidence type="ECO:0000256" key="2">
    <source>
        <dbReference type="ARBA" id="ARBA00023125"/>
    </source>
</evidence>